<evidence type="ECO:0000256" key="3">
    <source>
        <dbReference type="HAMAP-Rule" id="MF_00023"/>
    </source>
</evidence>
<dbReference type="SUPFAM" id="SSF74982">
    <property type="entry name" value="Small protein B (SmpB)"/>
    <property type="match status" value="1"/>
</dbReference>
<organism evidence="5 6">
    <name type="scientific">Desulfuromonas thiophila</name>
    <dbReference type="NCBI Taxonomy" id="57664"/>
    <lineage>
        <taxon>Bacteria</taxon>
        <taxon>Pseudomonadati</taxon>
        <taxon>Thermodesulfobacteriota</taxon>
        <taxon>Desulfuromonadia</taxon>
        <taxon>Desulfuromonadales</taxon>
        <taxon>Desulfuromonadaceae</taxon>
        <taxon>Desulfuromonas</taxon>
    </lineage>
</organism>
<dbReference type="NCBIfam" id="NF003843">
    <property type="entry name" value="PRK05422.1"/>
    <property type="match status" value="1"/>
</dbReference>
<dbReference type="AlphaFoldDB" id="A0A1G7B6C5"/>
<keyword evidence="2 3" id="KW-0694">RNA-binding</keyword>
<comment type="function">
    <text evidence="3">Required for rescue of stalled ribosomes mediated by trans-translation. Binds to transfer-messenger RNA (tmRNA), required for stable association of tmRNA with ribosomes. tmRNA and SmpB together mimic tRNA shape, replacing the anticodon stem-loop with SmpB. tmRNA is encoded by the ssrA gene; the 2 termini fold to resemble tRNA(Ala) and it encodes a 'tag peptide', a short internal open reading frame. During trans-translation Ala-aminoacylated tmRNA acts like a tRNA, entering the A-site of stalled ribosomes, displacing the stalled mRNA. The ribosome then switches to translate the ORF on the tmRNA; the nascent peptide is terminated with the 'tag peptide' encoded by the tmRNA and targeted for degradation. The ribosome is freed to recommence translation, which seems to be the essential function of trans-translation.</text>
</comment>
<dbReference type="NCBIfam" id="TIGR00086">
    <property type="entry name" value="smpB"/>
    <property type="match status" value="1"/>
</dbReference>
<dbReference type="InterPro" id="IPR023620">
    <property type="entry name" value="SmpB"/>
</dbReference>
<dbReference type="GO" id="GO:0003723">
    <property type="term" value="F:RNA binding"/>
    <property type="evidence" value="ECO:0007669"/>
    <property type="project" value="UniProtKB-UniRule"/>
</dbReference>
<evidence type="ECO:0000256" key="1">
    <source>
        <dbReference type="ARBA" id="ARBA00022490"/>
    </source>
</evidence>
<evidence type="ECO:0000313" key="5">
    <source>
        <dbReference type="EMBL" id="SDE21785.1"/>
    </source>
</evidence>
<dbReference type="STRING" id="57664.SAMN05661003_10555"/>
<dbReference type="Pfam" id="PF01668">
    <property type="entry name" value="SmpB"/>
    <property type="match status" value="1"/>
</dbReference>
<evidence type="ECO:0000256" key="4">
    <source>
        <dbReference type="SAM" id="MobiDB-lite"/>
    </source>
</evidence>
<dbReference type="GO" id="GO:0005829">
    <property type="term" value="C:cytosol"/>
    <property type="evidence" value="ECO:0007669"/>
    <property type="project" value="TreeGrafter"/>
</dbReference>
<dbReference type="PROSITE" id="PS01317">
    <property type="entry name" value="SSRP"/>
    <property type="match status" value="1"/>
</dbReference>
<keyword evidence="1 3" id="KW-0963">Cytoplasm</keyword>
<name>A0A1G7B6C5_9BACT</name>
<reference evidence="6" key="1">
    <citation type="submission" date="2016-10" db="EMBL/GenBank/DDBJ databases">
        <authorList>
            <person name="Varghese N."/>
            <person name="Submissions S."/>
        </authorList>
    </citation>
    <scope>NUCLEOTIDE SEQUENCE [LARGE SCALE GENOMIC DNA]</scope>
    <source>
        <strain evidence="6">DSM 8987</strain>
    </source>
</reference>
<dbReference type="HAMAP" id="MF_00023">
    <property type="entry name" value="SmpB"/>
    <property type="match status" value="1"/>
</dbReference>
<keyword evidence="6" id="KW-1185">Reference proteome</keyword>
<protein>
    <recommendedName>
        <fullName evidence="3">SsrA-binding protein</fullName>
    </recommendedName>
    <alternativeName>
        <fullName evidence="3">Small protein B</fullName>
    </alternativeName>
</protein>
<dbReference type="InterPro" id="IPR020081">
    <property type="entry name" value="SsrA-bd_prot_CS"/>
</dbReference>
<dbReference type="Proteomes" id="UP000243205">
    <property type="component" value="Unassembled WGS sequence"/>
</dbReference>
<evidence type="ECO:0000313" key="6">
    <source>
        <dbReference type="Proteomes" id="UP000243205"/>
    </source>
</evidence>
<dbReference type="GO" id="GO:0070930">
    <property type="term" value="P:trans-translation-dependent protein tagging"/>
    <property type="evidence" value="ECO:0007669"/>
    <property type="project" value="TreeGrafter"/>
</dbReference>
<dbReference type="PANTHER" id="PTHR30308:SF2">
    <property type="entry name" value="SSRA-BINDING PROTEIN"/>
    <property type="match status" value="1"/>
</dbReference>
<dbReference type="CDD" id="cd09294">
    <property type="entry name" value="SmpB"/>
    <property type="match status" value="1"/>
</dbReference>
<feature type="region of interest" description="Disordered" evidence="4">
    <location>
        <begin position="129"/>
        <end position="154"/>
    </location>
</feature>
<accession>A0A1G7B6C5</accession>
<sequence length="154" mass="17974">MRMGIKIIATNKKAYHDYFIEETYEAGLVLTGTEVKSLRQGNVNLKESFCRIKDGELFINNMNISPYEQGNRENPDPTRVRKLLLHRHEIDRLTRKTEEKGLTLIATKIYFKEGRVKLEIGVGKGKKHFDKRESLKQKQASREIEKILKENRKG</sequence>
<feature type="compositionally biased region" description="Basic and acidic residues" evidence="4">
    <location>
        <begin position="130"/>
        <end position="154"/>
    </location>
</feature>
<evidence type="ECO:0000256" key="2">
    <source>
        <dbReference type="ARBA" id="ARBA00022884"/>
    </source>
</evidence>
<dbReference type="EMBL" id="FNAQ01000005">
    <property type="protein sequence ID" value="SDE21785.1"/>
    <property type="molecule type" value="Genomic_DNA"/>
</dbReference>
<dbReference type="GO" id="GO:0070929">
    <property type="term" value="P:trans-translation"/>
    <property type="evidence" value="ECO:0007669"/>
    <property type="project" value="UniProtKB-UniRule"/>
</dbReference>
<dbReference type="InterPro" id="IPR000037">
    <property type="entry name" value="SsrA-bd_prot"/>
</dbReference>
<dbReference type="Gene3D" id="2.40.280.10">
    <property type="match status" value="1"/>
</dbReference>
<comment type="subcellular location">
    <subcellularLocation>
        <location evidence="3">Cytoplasm</location>
    </subcellularLocation>
    <text evidence="3">The tmRNA-SmpB complex associates with stalled 70S ribosomes.</text>
</comment>
<comment type="similarity">
    <text evidence="3">Belongs to the SmpB family.</text>
</comment>
<proteinExistence type="inferred from homology"/>
<gene>
    <name evidence="3" type="primary">smpB</name>
    <name evidence="5" type="ORF">SAMN05661003_10555</name>
</gene>
<dbReference type="PANTHER" id="PTHR30308">
    <property type="entry name" value="TMRNA-BINDING COMPONENT OF TRANS-TRANSLATION TAGGING COMPLEX"/>
    <property type="match status" value="1"/>
</dbReference>